<dbReference type="Proteomes" id="UP001178461">
    <property type="component" value="Chromosome 16"/>
</dbReference>
<name>A0AA35PTT1_9SAUR</name>
<organism evidence="1 2">
    <name type="scientific">Podarcis lilfordi</name>
    <name type="common">Lilford's wall lizard</name>
    <dbReference type="NCBI Taxonomy" id="74358"/>
    <lineage>
        <taxon>Eukaryota</taxon>
        <taxon>Metazoa</taxon>
        <taxon>Chordata</taxon>
        <taxon>Craniata</taxon>
        <taxon>Vertebrata</taxon>
        <taxon>Euteleostomi</taxon>
        <taxon>Lepidosauria</taxon>
        <taxon>Squamata</taxon>
        <taxon>Bifurcata</taxon>
        <taxon>Unidentata</taxon>
        <taxon>Episquamata</taxon>
        <taxon>Laterata</taxon>
        <taxon>Lacertibaenia</taxon>
        <taxon>Lacertidae</taxon>
        <taxon>Podarcis</taxon>
    </lineage>
</organism>
<evidence type="ECO:0000313" key="2">
    <source>
        <dbReference type="Proteomes" id="UP001178461"/>
    </source>
</evidence>
<proteinExistence type="predicted"/>
<dbReference type="AlphaFoldDB" id="A0AA35PTT1"/>
<evidence type="ECO:0000313" key="1">
    <source>
        <dbReference type="EMBL" id="CAI5797905.1"/>
    </source>
</evidence>
<reference evidence="1" key="1">
    <citation type="submission" date="2022-12" db="EMBL/GenBank/DDBJ databases">
        <authorList>
            <person name="Alioto T."/>
            <person name="Alioto T."/>
            <person name="Gomez Garrido J."/>
        </authorList>
    </citation>
    <scope>NUCLEOTIDE SEQUENCE</scope>
</reference>
<accession>A0AA35PTT1</accession>
<protein>
    <submittedName>
        <fullName evidence="1">Uncharacterized protein</fullName>
    </submittedName>
</protein>
<sequence>MASRYLQGEGEGTLYSEGGFLRTWSLDLLCIHFSHPLLNRPHYHHTLGQQIPSINPESYEEGPPFYSSTANPVFLSDFPHTCCILSQILQLWLLRCRDTD</sequence>
<keyword evidence="2" id="KW-1185">Reference proteome</keyword>
<dbReference type="EMBL" id="OX395143">
    <property type="protein sequence ID" value="CAI5797905.1"/>
    <property type="molecule type" value="Genomic_DNA"/>
</dbReference>
<gene>
    <name evidence="1" type="ORF">PODLI_1B038725</name>
</gene>